<dbReference type="Proteomes" id="UP000460272">
    <property type="component" value="Unassembled WGS sequence"/>
</dbReference>
<feature type="compositionally biased region" description="Basic and acidic residues" evidence="1">
    <location>
        <begin position="35"/>
        <end position="45"/>
    </location>
</feature>
<organism evidence="3 4">
    <name type="scientific">Trebonia kvetii</name>
    <dbReference type="NCBI Taxonomy" id="2480626"/>
    <lineage>
        <taxon>Bacteria</taxon>
        <taxon>Bacillati</taxon>
        <taxon>Actinomycetota</taxon>
        <taxon>Actinomycetes</taxon>
        <taxon>Streptosporangiales</taxon>
        <taxon>Treboniaceae</taxon>
        <taxon>Trebonia</taxon>
    </lineage>
</organism>
<evidence type="ECO:0000313" key="4">
    <source>
        <dbReference type="Proteomes" id="UP000460272"/>
    </source>
</evidence>
<dbReference type="AlphaFoldDB" id="A0A6P2C0I9"/>
<dbReference type="RefSeq" id="WP_145853865.1">
    <property type="nucleotide sequence ID" value="NZ_RPFW01000003.1"/>
</dbReference>
<dbReference type="OrthoDB" id="5181866at2"/>
<feature type="region of interest" description="Disordered" evidence="1">
    <location>
        <begin position="1"/>
        <end position="114"/>
    </location>
</feature>
<proteinExistence type="predicted"/>
<comment type="caution">
    <text evidence="3">The sequence shown here is derived from an EMBL/GenBank/DDBJ whole genome shotgun (WGS) entry which is preliminary data.</text>
</comment>
<reference evidence="3 4" key="1">
    <citation type="submission" date="2018-11" db="EMBL/GenBank/DDBJ databases">
        <title>Trebonia kvetii gen.nov., sp.nov., a novel acidophilic actinobacterium, and proposal of the new actinobacterial family Treboniaceae fam. nov.</title>
        <authorList>
            <person name="Rapoport D."/>
            <person name="Sagova-Mareckova M."/>
            <person name="Sedlacek I."/>
            <person name="Provaznik J."/>
            <person name="Kralova S."/>
            <person name="Pavlinic D."/>
            <person name="Benes V."/>
            <person name="Kopecky J."/>
        </authorList>
    </citation>
    <scope>NUCLEOTIDE SEQUENCE [LARGE SCALE GENOMIC DNA]</scope>
    <source>
        <strain evidence="3 4">15Tr583</strain>
    </source>
</reference>
<gene>
    <name evidence="3" type="ORF">EAS64_16365</name>
</gene>
<feature type="compositionally biased region" description="Low complexity" evidence="1">
    <location>
        <begin position="186"/>
        <end position="224"/>
    </location>
</feature>
<accession>A0A6P2C0I9</accession>
<evidence type="ECO:0000256" key="2">
    <source>
        <dbReference type="SAM" id="Phobius"/>
    </source>
</evidence>
<feature type="region of interest" description="Disordered" evidence="1">
    <location>
        <begin position="173"/>
        <end position="224"/>
    </location>
</feature>
<keyword evidence="2" id="KW-0472">Membrane</keyword>
<evidence type="ECO:0000313" key="3">
    <source>
        <dbReference type="EMBL" id="TVZ03995.1"/>
    </source>
</evidence>
<feature type="compositionally biased region" description="Pro residues" evidence="1">
    <location>
        <begin position="99"/>
        <end position="114"/>
    </location>
</feature>
<keyword evidence="2" id="KW-1133">Transmembrane helix</keyword>
<keyword evidence="4" id="KW-1185">Reference proteome</keyword>
<evidence type="ECO:0000256" key="1">
    <source>
        <dbReference type="SAM" id="MobiDB-lite"/>
    </source>
</evidence>
<protein>
    <submittedName>
        <fullName evidence="3">Uncharacterized protein</fullName>
    </submittedName>
</protein>
<keyword evidence="2" id="KW-0812">Transmembrane</keyword>
<name>A0A6P2C0I9_9ACTN</name>
<dbReference type="EMBL" id="RPFW01000003">
    <property type="protein sequence ID" value="TVZ03995.1"/>
    <property type="molecule type" value="Genomic_DNA"/>
</dbReference>
<sequence>MRFCGSCGTEFDDSPAAPGEQATQASGWTAPADATRTDMSPRDTLIDPPGAKAGQPDPFASWYSSAQPAAAPEPPRGGPDTYWQQPTETVRPAAQGPGGYPPPAPAGYGAPPAPGGYPTAPAPVYGAPYPPGPAGGPPQRGGGGRRALLVVLAVIFVLAAGGGAYALATRLGKHSTAGPSSPPASTPAASSPSGVTQPATGTGSPPASASASASSSGSSSSPANLVAVGPGVSGAAVPAVQQLLNKRFDGINTHNYAEYASTLTTREQANQPQSKFASGYRSTTDSGITLTALSQTSSGLTATVAFTSHQNPSDSGDGSACNTWTTNYYLVASGTGYLIDVTPAGSPPPSRGDC</sequence>
<feature type="transmembrane region" description="Helical" evidence="2">
    <location>
        <begin position="147"/>
        <end position="168"/>
    </location>
</feature>